<comment type="caution">
    <text evidence="1">The sequence shown here is derived from an EMBL/GenBank/DDBJ whole genome shotgun (WGS) entry which is preliminary data.</text>
</comment>
<dbReference type="EMBL" id="MU003535">
    <property type="protein sequence ID" value="KAF2464577.1"/>
    <property type="molecule type" value="Genomic_DNA"/>
</dbReference>
<accession>A0ACB6QDY8</accession>
<reference evidence="1" key="1">
    <citation type="journal article" date="2020" name="Stud. Mycol.">
        <title>101 Dothideomycetes genomes: a test case for predicting lifestyles and emergence of pathogens.</title>
        <authorList>
            <person name="Haridas S."/>
            <person name="Albert R."/>
            <person name="Binder M."/>
            <person name="Bloem J."/>
            <person name="Labutti K."/>
            <person name="Salamov A."/>
            <person name="Andreopoulos B."/>
            <person name="Baker S."/>
            <person name="Barry K."/>
            <person name="Bills G."/>
            <person name="Bluhm B."/>
            <person name="Cannon C."/>
            <person name="Castanera R."/>
            <person name="Culley D."/>
            <person name="Daum C."/>
            <person name="Ezra D."/>
            <person name="Gonzalez J."/>
            <person name="Henrissat B."/>
            <person name="Kuo A."/>
            <person name="Liang C."/>
            <person name="Lipzen A."/>
            <person name="Lutzoni F."/>
            <person name="Magnuson J."/>
            <person name="Mondo S."/>
            <person name="Nolan M."/>
            <person name="Ohm R."/>
            <person name="Pangilinan J."/>
            <person name="Park H.-J."/>
            <person name="Ramirez L."/>
            <person name="Alfaro M."/>
            <person name="Sun H."/>
            <person name="Tritt A."/>
            <person name="Yoshinaga Y."/>
            <person name="Zwiers L.-H."/>
            <person name="Turgeon B."/>
            <person name="Goodwin S."/>
            <person name="Spatafora J."/>
            <person name="Crous P."/>
            <person name="Grigoriev I."/>
        </authorList>
    </citation>
    <scope>NUCLEOTIDE SEQUENCE</scope>
    <source>
        <strain evidence="1">ATCC 200398</strain>
    </source>
</reference>
<dbReference type="Proteomes" id="UP000799755">
    <property type="component" value="Unassembled WGS sequence"/>
</dbReference>
<protein>
    <submittedName>
        <fullName evidence="1">Uncharacterized protein</fullName>
    </submittedName>
</protein>
<organism evidence="1 2">
    <name type="scientific">Lindgomyces ingoldianus</name>
    <dbReference type="NCBI Taxonomy" id="673940"/>
    <lineage>
        <taxon>Eukaryota</taxon>
        <taxon>Fungi</taxon>
        <taxon>Dikarya</taxon>
        <taxon>Ascomycota</taxon>
        <taxon>Pezizomycotina</taxon>
        <taxon>Dothideomycetes</taxon>
        <taxon>Pleosporomycetidae</taxon>
        <taxon>Pleosporales</taxon>
        <taxon>Lindgomycetaceae</taxon>
        <taxon>Lindgomyces</taxon>
    </lineage>
</organism>
<proteinExistence type="predicted"/>
<evidence type="ECO:0000313" key="1">
    <source>
        <dbReference type="EMBL" id="KAF2464577.1"/>
    </source>
</evidence>
<name>A0ACB6QDY8_9PLEO</name>
<sequence>MRRKLRVESISTSNRYCFSDIARTSDSLLQSSQHRPPRNCRKYQEHSTVLLNPIPSTLRMSGIGILASAIIRSLLLGLDAHFGPDSIDLLQGEVSDTLSKPTLNNMCVFYVTGIPGSVDESVVNINAWVKCKTTIIARVMVERPSRQRSQSHRLPHRRPNP</sequence>
<evidence type="ECO:0000313" key="2">
    <source>
        <dbReference type="Proteomes" id="UP000799755"/>
    </source>
</evidence>
<gene>
    <name evidence="1" type="ORF">BDR25DRAFT_95700</name>
</gene>
<keyword evidence="2" id="KW-1185">Reference proteome</keyword>